<evidence type="ECO:0000256" key="16">
    <source>
        <dbReference type="ARBA" id="ARBA00023775"/>
    </source>
</evidence>
<dbReference type="GO" id="GO:0045036">
    <property type="term" value="P:protein targeting to chloroplast"/>
    <property type="evidence" value="ECO:0007669"/>
    <property type="project" value="TreeGrafter"/>
</dbReference>
<comment type="caution">
    <text evidence="19">The sequence shown here is derived from an EMBL/GenBank/DDBJ whole genome shotgun (WGS) entry which is preliminary data.</text>
</comment>
<evidence type="ECO:0000256" key="10">
    <source>
        <dbReference type="ARBA" id="ARBA00022842"/>
    </source>
</evidence>
<keyword evidence="4" id="KW-0934">Plastid</keyword>
<dbReference type="FunFam" id="3.40.50.300:FF:000413">
    <property type="entry name" value="Translocase of chloroplast 120, chloroplastic"/>
    <property type="match status" value="1"/>
</dbReference>
<keyword evidence="20" id="KW-1185">Reference proteome</keyword>
<evidence type="ECO:0000256" key="9">
    <source>
        <dbReference type="ARBA" id="ARBA00022805"/>
    </source>
</evidence>
<comment type="similarity">
    <text evidence="16">Belongs to the TRAFAC class TrmE-Era-EngA-EngB-Septin-like GTPase superfamily. AIG1/Toc34/Toc159-like paraseptin GTPase family. TOC159 subfamily.</text>
</comment>
<dbReference type="GO" id="GO:0005525">
    <property type="term" value="F:GTP binding"/>
    <property type="evidence" value="ECO:0007669"/>
    <property type="project" value="UniProtKB-KW"/>
</dbReference>
<keyword evidence="9" id="KW-1002">Plastid outer membrane</keyword>
<evidence type="ECO:0000256" key="2">
    <source>
        <dbReference type="ARBA" id="ARBA00022448"/>
    </source>
</evidence>
<keyword evidence="14" id="KW-0472">Membrane</keyword>
<dbReference type="InterPro" id="IPR006703">
    <property type="entry name" value="G_AIG1"/>
</dbReference>
<feature type="region of interest" description="Disordered" evidence="17">
    <location>
        <begin position="29"/>
        <end position="51"/>
    </location>
</feature>
<organism evidence="19 20">
    <name type="scientific">Acacia crassicarpa</name>
    <name type="common">northern wattle</name>
    <dbReference type="NCBI Taxonomy" id="499986"/>
    <lineage>
        <taxon>Eukaryota</taxon>
        <taxon>Viridiplantae</taxon>
        <taxon>Streptophyta</taxon>
        <taxon>Embryophyta</taxon>
        <taxon>Tracheophyta</taxon>
        <taxon>Spermatophyta</taxon>
        <taxon>Magnoliopsida</taxon>
        <taxon>eudicotyledons</taxon>
        <taxon>Gunneridae</taxon>
        <taxon>Pentapetalae</taxon>
        <taxon>rosids</taxon>
        <taxon>fabids</taxon>
        <taxon>Fabales</taxon>
        <taxon>Fabaceae</taxon>
        <taxon>Caesalpinioideae</taxon>
        <taxon>mimosoid clade</taxon>
        <taxon>Acacieae</taxon>
        <taxon>Acacia</taxon>
    </lineage>
</organism>
<dbReference type="Pfam" id="PF04548">
    <property type="entry name" value="AIG1"/>
    <property type="match status" value="1"/>
</dbReference>
<evidence type="ECO:0000256" key="4">
    <source>
        <dbReference type="ARBA" id="ARBA00022640"/>
    </source>
</evidence>
<dbReference type="GO" id="GO:0046872">
    <property type="term" value="F:metal ion binding"/>
    <property type="evidence" value="ECO:0007669"/>
    <property type="project" value="UniProtKB-KW"/>
</dbReference>
<gene>
    <name evidence="19" type="ORF">QN277_006321</name>
</gene>
<evidence type="ECO:0000313" key="20">
    <source>
        <dbReference type="Proteomes" id="UP001293593"/>
    </source>
</evidence>
<keyword evidence="10" id="KW-0460">Magnesium</keyword>
<keyword evidence="7" id="KW-0547">Nucleotide-binding</keyword>
<sequence>MMVPEKPSFSGSLLIRAPLTLDDSEFDASSNGTSIYSRSESEGFVSGDEFEMPSTRPLIVDPETYPMGNACEGEEGNVELDTSLRVTPFAQLSGYDDYDEEEASYEMEGDENFNAMKVPSIDIPEDFVNLPRIKVADVDTEELETSTWRDSLTVNQAFITKDWTATNHMTSDDFTEQLSVDMSENFVGFPRIKAVNIEEEELETLMPRTVQQSFAANELTVADYRSSVNFIEHDNFDMPETFIGLPRIKVLNAEEEELETLILRDFSTVDKSYNVKDLTFVDHLSSDNIIEDEIGHESFMADKRLGEVEHKQTPDEVLEDRVAQEGYSIATDTCIILQDSRTRLNTEHLGRVKIASDELENEEDLKLDDMYRVEGDTINMVEVGAVRMKSMAQKKLEVNAKEATKMGEGTSVMIGDFSLLKSNIEDPKKSKSLKTNTSAHVLQEQNPETQLELVSDAKSIECTGSESCLSTQEAAANGSQGFSVDVKCENEKLRSIYKSIINSKINLNDASASLEFSDNDACEGKNIPAADSAKFSEQELFQQTVYLENDLEDKLCIDCHSHDHVERGPNLGGTVKREPTSDFSSISQESKRAGSALVGDVEGLISAGNDHFMEQISALSVLLGSEGSSDKNCQQEQPGQKSHERLNLLKDDEYFLHAINSGESNCSRLTIANADDSSVITVKELPSLSSLLDFEGQNGFKHNVSDKENEKVKKTQAISVKFLRLVQRINLSLKDPFVLKILSRVVAEIGGLSTQDFVIESAKILAKKLEEKHDDDLDFSLNILVLGRSGVGKSAIINSIFGETKVMTSAFEPATTSVKEVTGTIQGIKIRILDTPGLRPPMKEQAFNRNILASIKRYMKKFPLDVILYVDRVDSQTWDFSDLPLLKSITSTLNKSIWQRTILTLTHAASPPWDDPSGFPLSYEAFVAQKANIVQQLIRQAAGDMCQGNSSFMCPVSLIENHPLCGKNKDGECLVASGLEWRSQLLALCISLKILCEVSSTKGPQTLLGQWRHFFCQNQNHSSSLSHPLSSLMQFPSQPIFSASWR</sequence>
<dbReference type="PROSITE" id="PS51720">
    <property type="entry name" value="G_AIG1"/>
    <property type="match status" value="1"/>
</dbReference>
<proteinExistence type="inferred from homology"/>
<reference evidence="19" key="1">
    <citation type="submission" date="2023-10" db="EMBL/GenBank/DDBJ databases">
        <title>Chromosome-level genome of the transformable northern wattle, Acacia crassicarpa.</title>
        <authorList>
            <person name="Massaro I."/>
            <person name="Sinha N.R."/>
            <person name="Poethig S."/>
            <person name="Leichty A.R."/>
        </authorList>
    </citation>
    <scope>NUCLEOTIDE SEQUENCE</scope>
    <source>
        <strain evidence="19">Acra3RX</strain>
        <tissue evidence="19">Leaf</tissue>
    </source>
</reference>
<accession>A0AAE1IUR3</accession>
<evidence type="ECO:0000256" key="11">
    <source>
        <dbReference type="ARBA" id="ARBA00022927"/>
    </source>
</evidence>
<protein>
    <recommendedName>
        <fullName evidence="18">AIG1-type G domain-containing protein</fullName>
    </recommendedName>
</protein>
<keyword evidence="6" id="KW-0479">Metal-binding</keyword>
<evidence type="ECO:0000259" key="18">
    <source>
        <dbReference type="PROSITE" id="PS51720"/>
    </source>
</evidence>
<keyword evidence="2" id="KW-0813">Transport</keyword>
<evidence type="ECO:0000256" key="1">
    <source>
        <dbReference type="ARBA" id="ARBA00001946"/>
    </source>
</evidence>
<evidence type="ECO:0000313" key="19">
    <source>
        <dbReference type="EMBL" id="KAK4256618.1"/>
    </source>
</evidence>
<dbReference type="PANTHER" id="PTHR10903">
    <property type="entry name" value="GTPASE, IMAP FAMILY MEMBER-RELATED"/>
    <property type="match status" value="1"/>
</dbReference>
<evidence type="ECO:0000256" key="13">
    <source>
        <dbReference type="ARBA" id="ARBA00023134"/>
    </source>
</evidence>
<comment type="cofactor">
    <cofactor evidence="1">
        <name>Mg(2+)</name>
        <dbReference type="ChEBI" id="CHEBI:18420"/>
    </cofactor>
</comment>
<keyword evidence="13" id="KW-0342">GTP-binding</keyword>
<evidence type="ECO:0000256" key="8">
    <source>
        <dbReference type="ARBA" id="ARBA00022801"/>
    </source>
</evidence>
<dbReference type="InterPro" id="IPR045058">
    <property type="entry name" value="GIMA/IAN/Toc"/>
</dbReference>
<evidence type="ECO:0000256" key="6">
    <source>
        <dbReference type="ARBA" id="ARBA00022723"/>
    </source>
</evidence>
<keyword evidence="3" id="KW-0150">Chloroplast</keyword>
<dbReference type="PANTHER" id="PTHR10903:SF124">
    <property type="entry name" value="50S RIBOSOME-BINDING GTPASE"/>
    <property type="match status" value="1"/>
</dbReference>
<keyword evidence="5" id="KW-0812">Transmembrane</keyword>
<feature type="domain" description="AIG1-type G" evidence="18">
    <location>
        <begin position="778"/>
        <end position="1012"/>
    </location>
</feature>
<evidence type="ECO:0000256" key="15">
    <source>
        <dbReference type="ARBA" id="ARBA00023766"/>
    </source>
</evidence>
<dbReference type="EMBL" id="JAWXYG010000012">
    <property type="protein sequence ID" value="KAK4256618.1"/>
    <property type="molecule type" value="Genomic_DNA"/>
</dbReference>
<dbReference type="GO" id="GO:0009707">
    <property type="term" value="C:chloroplast outer membrane"/>
    <property type="evidence" value="ECO:0007669"/>
    <property type="project" value="UniProtKB-SubCell"/>
</dbReference>
<evidence type="ECO:0000256" key="5">
    <source>
        <dbReference type="ARBA" id="ARBA00022692"/>
    </source>
</evidence>
<dbReference type="GO" id="GO:0016787">
    <property type="term" value="F:hydrolase activity"/>
    <property type="evidence" value="ECO:0007669"/>
    <property type="project" value="UniProtKB-KW"/>
</dbReference>
<dbReference type="InterPro" id="IPR027417">
    <property type="entry name" value="P-loop_NTPase"/>
</dbReference>
<evidence type="ECO:0000256" key="14">
    <source>
        <dbReference type="ARBA" id="ARBA00023136"/>
    </source>
</evidence>
<dbReference type="Proteomes" id="UP001293593">
    <property type="component" value="Unassembled WGS sequence"/>
</dbReference>
<keyword evidence="8" id="KW-0378">Hydrolase</keyword>
<dbReference type="GO" id="GO:0015031">
    <property type="term" value="P:protein transport"/>
    <property type="evidence" value="ECO:0007669"/>
    <property type="project" value="UniProtKB-KW"/>
</dbReference>
<keyword evidence="12" id="KW-1133">Transmembrane helix</keyword>
<evidence type="ECO:0000256" key="17">
    <source>
        <dbReference type="SAM" id="MobiDB-lite"/>
    </source>
</evidence>
<evidence type="ECO:0000256" key="3">
    <source>
        <dbReference type="ARBA" id="ARBA00022528"/>
    </source>
</evidence>
<comment type="subcellular location">
    <subcellularLocation>
        <location evidence="15">Plastid</location>
        <location evidence="15">Chloroplast outer membrane</location>
        <topology evidence="15">Single-pass membrane protein</topology>
    </subcellularLocation>
</comment>
<evidence type="ECO:0000256" key="7">
    <source>
        <dbReference type="ARBA" id="ARBA00022741"/>
    </source>
</evidence>
<feature type="compositionally biased region" description="Polar residues" evidence="17">
    <location>
        <begin position="29"/>
        <end position="38"/>
    </location>
</feature>
<name>A0AAE1IUR3_9FABA</name>
<dbReference type="SUPFAM" id="SSF52540">
    <property type="entry name" value="P-loop containing nucleoside triphosphate hydrolases"/>
    <property type="match status" value="1"/>
</dbReference>
<dbReference type="Gene3D" id="3.40.50.300">
    <property type="entry name" value="P-loop containing nucleotide triphosphate hydrolases"/>
    <property type="match status" value="1"/>
</dbReference>
<keyword evidence="11" id="KW-0653">Protein transport</keyword>
<evidence type="ECO:0000256" key="12">
    <source>
        <dbReference type="ARBA" id="ARBA00022989"/>
    </source>
</evidence>
<dbReference type="AlphaFoldDB" id="A0AAE1IUR3"/>